<feature type="domain" description="RRM" evidence="6">
    <location>
        <begin position="81"/>
        <end position="155"/>
    </location>
</feature>
<dbReference type="PANTHER" id="PTHR15683">
    <property type="entry name" value="SCAFFOLD ATTACHMENT FACTOR B-RELATED"/>
    <property type="match status" value="1"/>
</dbReference>
<dbReference type="Gene3D" id="3.30.70.330">
    <property type="match status" value="1"/>
</dbReference>
<gene>
    <name evidence="7" type="ORF">DIABBA_LOCUS6453</name>
</gene>
<keyword evidence="3" id="KW-0539">Nucleus</keyword>
<dbReference type="OrthoDB" id="6159259at2759"/>
<feature type="region of interest" description="Disordered" evidence="5">
    <location>
        <begin position="312"/>
        <end position="383"/>
    </location>
</feature>
<accession>A0A9P0GXI5</accession>
<evidence type="ECO:0000256" key="4">
    <source>
        <dbReference type="PROSITE-ProRule" id="PRU00176"/>
    </source>
</evidence>
<dbReference type="GO" id="GO:0050684">
    <property type="term" value="P:regulation of mRNA processing"/>
    <property type="evidence" value="ECO:0007669"/>
    <property type="project" value="TreeGrafter"/>
</dbReference>
<dbReference type="PROSITE" id="PS50102">
    <property type="entry name" value="RRM"/>
    <property type="match status" value="1"/>
</dbReference>
<feature type="compositionally biased region" description="Low complexity" evidence="5">
    <location>
        <begin position="372"/>
        <end position="383"/>
    </location>
</feature>
<feature type="compositionally biased region" description="Polar residues" evidence="5">
    <location>
        <begin position="312"/>
        <end position="323"/>
    </location>
</feature>
<dbReference type="Proteomes" id="UP001153709">
    <property type="component" value="Chromosome 4"/>
</dbReference>
<feature type="compositionally biased region" description="Basic residues" evidence="5">
    <location>
        <begin position="324"/>
        <end position="344"/>
    </location>
</feature>
<protein>
    <recommendedName>
        <fullName evidence="6">RRM domain-containing protein</fullName>
    </recommendedName>
</protein>
<evidence type="ECO:0000256" key="2">
    <source>
        <dbReference type="ARBA" id="ARBA00022884"/>
    </source>
</evidence>
<dbReference type="PANTHER" id="PTHR15683:SF8">
    <property type="entry name" value="SCAFFOLD ATTACHMENT FACTOR B, ISOFORM B"/>
    <property type="match status" value="1"/>
</dbReference>
<keyword evidence="8" id="KW-1185">Reference proteome</keyword>
<dbReference type="InterPro" id="IPR000504">
    <property type="entry name" value="RRM_dom"/>
</dbReference>
<evidence type="ECO:0000256" key="3">
    <source>
        <dbReference type="ARBA" id="ARBA00023242"/>
    </source>
</evidence>
<dbReference type="GO" id="GO:0043565">
    <property type="term" value="F:sequence-specific DNA binding"/>
    <property type="evidence" value="ECO:0007669"/>
    <property type="project" value="TreeGrafter"/>
</dbReference>
<dbReference type="GO" id="GO:0005634">
    <property type="term" value="C:nucleus"/>
    <property type="evidence" value="ECO:0007669"/>
    <property type="project" value="UniProtKB-SubCell"/>
</dbReference>
<feature type="region of interest" description="Disordered" evidence="5">
    <location>
        <begin position="176"/>
        <end position="206"/>
    </location>
</feature>
<dbReference type="GO" id="GO:0006357">
    <property type="term" value="P:regulation of transcription by RNA polymerase II"/>
    <property type="evidence" value="ECO:0007669"/>
    <property type="project" value="TreeGrafter"/>
</dbReference>
<dbReference type="InterPro" id="IPR035979">
    <property type="entry name" value="RBD_domain_sf"/>
</dbReference>
<sequence length="457" mass="52262">MSFLITEDPITENDVETREDEEDLDLKIKFESEDTIQTENSTSDSTKLTIPVDSEAAGEEIKITKVNGSDCNKERKNAKENSIWVSNLNCNIKAVDVREVFSKIGKVKGVKILTNNSNYFAYVTMKDAEQVALCIEKLNNTAINGENIILSTTKPCIKEAETKVKTKEDNTDVLKQENNVTARTSNNENNVKSVSEVSNTDGNSSSIIAKQKREISRLKHELKIVNNKNSSLKPSLKDIQKKYDTVYSKYKNLKNQMEKMETENRQRRRKLILDQENFEHSIKSKMVAVDNLKQELNRQLEVTKQLKERLNNKLSDLNNYNTYKRTRSPSRSRRSRGQQGKKFRHLDDFDKTKTPPPPNLRIESGKQSGYNASSSSHAPAFSSGMKPAMGFNRHENRPFQQSIHHHSNLDQRRANTHEYGAFSASQPFSMGQPVRGPEEDLRIRLNKKNVNGKHQQR</sequence>
<organism evidence="7 8">
    <name type="scientific">Diabrotica balteata</name>
    <name type="common">Banded cucumber beetle</name>
    <dbReference type="NCBI Taxonomy" id="107213"/>
    <lineage>
        <taxon>Eukaryota</taxon>
        <taxon>Metazoa</taxon>
        <taxon>Ecdysozoa</taxon>
        <taxon>Arthropoda</taxon>
        <taxon>Hexapoda</taxon>
        <taxon>Insecta</taxon>
        <taxon>Pterygota</taxon>
        <taxon>Neoptera</taxon>
        <taxon>Endopterygota</taxon>
        <taxon>Coleoptera</taxon>
        <taxon>Polyphaga</taxon>
        <taxon>Cucujiformia</taxon>
        <taxon>Chrysomeloidea</taxon>
        <taxon>Chrysomelidae</taxon>
        <taxon>Galerucinae</taxon>
        <taxon>Diabroticina</taxon>
        <taxon>Diabroticites</taxon>
        <taxon>Diabrotica</taxon>
    </lineage>
</organism>
<evidence type="ECO:0000256" key="5">
    <source>
        <dbReference type="SAM" id="MobiDB-lite"/>
    </source>
</evidence>
<dbReference type="EMBL" id="OU898279">
    <property type="protein sequence ID" value="CAH1278303.1"/>
    <property type="molecule type" value="Genomic_DNA"/>
</dbReference>
<dbReference type="Pfam" id="PF00076">
    <property type="entry name" value="RRM_1"/>
    <property type="match status" value="1"/>
</dbReference>
<evidence type="ECO:0000313" key="8">
    <source>
        <dbReference type="Proteomes" id="UP001153709"/>
    </source>
</evidence>
<comment type="subcellular location">
    <subcellularLocation>
        <location evidence="1">Nucleus</location>
    </subcellularLocation>
</comment>
<dbReference type="SMART" id="SM00360">
    <property type="entry name" value="RRM"/>
    <property type="match status" value="1"/>
</dbReference>
<dbReference type="InterPro" id="IPR051738">
    <property type="entry name" value="SAF_Modulators"/>
</dbReference>
<dbReference type="AlphaFoldDB" id="A0A9P0GXI5"/>
<feature type="compositionally biased region" description="Low complexity" evidence="5">
    <location>
        <begin position="185"/>
        <end position="199"/>
    </location>
</feature>
<evidence type="ECO:0000259" key="6">
    <source>
        <dbReference type="PROSITE" id="PS50102"/>
    </source>
</evidence>
<name>A0A9P0GXI5_DIABA</name>
<proteinExistence type="predicted"/>
<dbReference type="InterPro" id="IPR012677">
    <property type="entry name" value="Nucleotide-bd_a/b_plait_sf"/>
</dbReference>
<feature type="region of interest" description="Disordered" evidence="5">
    <location>
        <begin position="1"/>
        <end position="22"/>
    </location>
</feature>
<dbReference type="GO" id="GO:0003723">
    <property type="term" value="F:RNA binding"/>
    <property type="evidence" value="ECO:0007669"/>
    <property type="project" value="UniProtKB-UniRule"/>
</dbReference>
<reference evidence="7" key="1">
    <citation type="submission" date="2022-01" db="EMBL/GenBank/DDBJ databases">
        <authorList>
            <person name="King R."/>
        </authorList>
    </citation>
    <scope>NUCLEOTIDE SEQUENCE</scope>
</reference>
<evidence type="ECO:0000256" key="1">
    <source>
        <dbReference type="ARBA" id="ARBA00004123"/>
    </source>
</evidence>
<dbReference type="SUPFAM" id="SSF54928">
    <property type="entry name" value="RNA-binding domain, RBD"/>
    <property type="match status" value="1"/>
</dbReference>
<feature type="compositionally biased region" description="Acidic residues" evidence="5">
    <location>
        <begin position="9"/>
        <end position="22"/>
    </location>
</feature>
<keyword evidence="2 4" id="KW-0694">RNA-binding</keyword>
<evidence type="ECO:0000313" key="7">
    <source>
        <dbReference type="EMBL" id="CAH1278303.1"/>
    </source>
</evidence>